<name>A0A1H9N1M9_9GAMM</name>
<sequence>MVESRKQLKHCNCGGDALVFKEKKTPHKVFFTLPEIRRHSEEMKRPRSRWAECLSCGKKGKQSIKHEEAVENWNNQKGE</sequence>
<keyword evidence="2" id="KW-1185">Reference proteome</keyword>
<reference evidence="2" key="1">
    <citation type="submission" date="2016-10" db="EMBL/GenBank/DDBJ databases">
        <authorList>
            <person name="Varghese N."/>
            <person name="Submissions S."/>
        </authorList>
    </citation>
    <scope>NUCLEOTIDE SEQUENCE [LARGE SCALE GENOMIC DNA]</scope>
    <source>
        <strain evidence="2">8N4</strain>
    </source>
</reference>
<dbReference type="Proteomes" id="UP000242515">
    <property type="component" value="Unassembled WGS sequence"/>
</dbReference>
<gene>
    <name evidence="1" type="ORF">SAMN05216522_12117</name>
</gene>
<proteinExistence type="predicted"/>
<evidence type="ECO:0000313" key="2">
    <source>
        <dbReference type="Proteomes" id="UP000242515"/>
    </source>
</evidence>
<evidence type="ECO:0000313" key="1">
    <source>
        <dbReference type="EMBL" id="SER29886.1"/>
    </source>
</evidence>
<dbReference type="AlphaFoldDB" id="A0A1H9N1M9"/>
<dbReference type="STRING" id="988801.SAMN05216522_12117"/>
<protein>
    <submittedName>
        <fullName evidence="1">Uncharacterized protein</fullName>
    </submittedName>
</protein>
<organism evidence="1 2">
    <name type="scientific">Rosenbergiella nectarea</name>
    <dbReference type="NCBI Taxonomy" id="988801"/>
    <lineage>
        <taxon>Bacteria</taxon>
        <taxon>Pseudomonadati</taxon>
        <taxon>Pseudomonadota</taxon>
        <taxon>Gammaproteobacteria</taxon>
        <taxon>Enterobacterales</taxon>
        <taxon>Erwiniaceae</taxon>
        <taxon>Rosenbergiella</taxon>
    </lineage>
</organism>
<accession>A0A1H9N1M9</accession>
<dbReference type="EMBL" id="FOGC01000021">
    <property type="protein sequence ID" value="SER29886.1"/>
    <property type="molecule type" value="Genomic_DNA"/>
</dbReference>